<keyword evidence="3" id="KW-0460">Magnesium</keyword>
<name>A0A1L8DD70_9DIPT</name>
<dbReference type="AlphaFoldDB" id="A0A1L8DD70"/>
<organism evidence="4">
    <name type="scientific">Nyssomyia neivai</name>
    <dbReference type="NCBI Taxonomy" id="330878"/>
    <lineage>
        <taxon>Eukaryota</taxon>
        <taxon>Metazoa</taxon>
        <taxon>Ecdysozoa</taxon>
        <taxon>Arthropoda</taxon>
        <taxon>Hexapoda</taxon>
        <taxon>Insecta</taxon>
        <taxon>Pterygota</taxon>
        <taxon>Neoptera</taxon>
        <taxon>Endopterygota</taxon>
        <taxon>Diptera</taxon>
        <taxon>Nematocera</taxon>
        <taxon>Psychodoidea</taxon>
        <taxon>Psychodidae</taxon>
        <taxon>Nyssomyia</taxon>
    </lineage>
</organism>
<dbReference type="NCBIfam" id="TIGR02253">
    <property type="entry name" value="CTE7"/>
    <property type="match status" value="1"/>
</dbReference>
<dbReference type="PANTHER" id="PTHR46470:SF3">
    <property type="entry name" value="N-ACYLNEURAMINATE-9-PHOSPHATASE"/>
    <property type="match status" value="1"/>
</dbReference>
<dbReference type="GO" id="GO:0050124">
    <property type="term" value="F:N-acylneuraminate-9-phosphatase activity"/>
    <property type="evidence" value="ECO:0007669"/>
    <property type="project" value="TreeGrafter"/>
</dbReference>
<sequence length="299" mass="33377">MAATKIRSSGSGCLSQITTIFFDLDNTLVPTRKADAKACTKLVDFLQEEHGMSREAALLSTSTFLRTFRRCPDNEELPLDEWRCHLWSEALPEPFKCLSSEIHHTWLQLRLRYMSPTAETIKMLESLRAHFFLALITNGPSAAQWEKVNRLNVAKYFDCILVSGELPWEKPDARIFHAACNLLGVQAHQCIMIGDKLETDIQGGKEAKLGATFWLPLTSAERPEPQLGYMPDFTIHNLSDMLAVLPCGMSSRSFPALRDRCSSIGTTGGVLKHSRVPYNRRVASLPDLESCNSNSSDGS</sequence>
<dbReference type="Pfam" id="PF00702">
    <property type="entry name" value="Hydrolase"/>
    <property type="match status" value="1"/>
</dbReference>
<keyword evidence="2" id="KW-0378">Hydrolase</keyword>
<dbReference type="InterPro" id="IPR036412">
    <property type="entry name" value="HAD-like_sf"/>
</dbReference>
<dbReference type="Gene3D" id="3.40.50.1000">
    <property type="entry name" value="HAD superfamily/HAD-like"/>
    <property type="match status" value="1"/>
</dbReference>
<dbReference type="Gene3D" id="1.20.120.710">
    <property type="entry name" value="Haloacid dehalogenase hydrolase-like domain"/>
    <property type="match status" value="1"/>
</dbReference>
<dbReference type="SUPFAM" id="SSF56784">
    <property type="entry name" value="HAD-like"/>
    <property type="match status" value="1"/>
</dbReference>
<dbReference type="EMBL" id="GFDF01009675">
    <property type="protein sequence ID" value="JAV04409.1"/>
    <property type="molecule type" value="Transcribed_RNA"/>
</dbReference>
<protein>
    <submittedName>
        <fullName evidence="4">Putative n-acylneuraminate-9-phosphatase-like protein</fullName>
    </submittedName>
</protein>
<evidence type="ECO:0000313" key="4">
    <source>
        <dbReference type="EMBL" id="JAV04409.1"/>
    </source>
</evidence>
<dbReference type="SFLD" id="SFLDG01129">
    <property type="entry name" value="C1.5:_HAD__Beta-PGM__Phosphata"/>
    <property type="match status" value="1"/>
</dbReference>
<dbReference type="NCBIfam" id="TIGR01549">
    <property type="entry name" value="HAD-SF-IA-v1"/>
    <property type="match status" value="1"/>
</dbReference>
<evidence type="ECO:0000256" key="1">
    <source>
        <dbReference type="ARBA" id="ARBA00001946"/>
    </source>
</evidence>
<comment type="cofactor">
    <cofactor evidence="1">
        <name>Mg(2+)</name>
        <dbReference type="ChEBI" id="CHEBI:18420"/>
    </cofactor>
</comment>
<dbReference type="GO" id="GO:0046380">
    <property type="term" value="P:N-acetylneuraminate biosynthetic process"/>
    <property type="evidence" value="ECO:0007669"/>
    <property type="project" value="TreeGrafter"/>
</dbReference>
<dbReference type="PANTHER" id="PTHR46470">
    <property type="entry name" value="N-ACYLNEURAMINATE-9-PHOSPHATASE"/>
    <property type="match status" value="1"/>
</dbReference>
<evidence type="ECO:0000256" key="3">
    <source>
        <dbReference type="ARBA" id="ARBA00022842"/>
    </source>
</evidence>
<dbReference type="InterPro" id="IPR051400">
    <property type="entry name" value="HAD-like_hydrolase"/>
</dbReference>
<dbReference type="CDD" id="cd04305">
    <property type="entry name" value="HAD_Neu5Ac-Pase_like"/>
    <property type="match status" value="1"/>
</dbReference>
<dbReference type="InterPro" id="IPR011950">
    <property type="entry name" value="HAD-SF_hydro_IA_CTE7"/>
</dbReference>
<proteinExistence type="predicted"/>
<reference evidence="4" key="1">
    <citation type="submission" date="2016-12" db="EMBL/GenBank/DDBJ databases">
        <title>An insight into the sialome and mialome of the sand fly, Nyssomyia neivai.</title>
        <authorList>
            <person name="Sebastian V."/>
            <person name="Goulart T.M."/>
            <person name="Oliveira W."/>
            <person name="Calvo E."/>
            <person name="Oliveira L.F."/>
            <person name="Pinto M.C."/>
            <person name="Rosselino A.M."/>
            <person name="Ribeiro J.M."/>
        </authorList>
    </citation>
    <scope>NUCLEOTIDE SEQUENCE</scope>
</reference>
<accession>A0A1L8DD70</accession>
<dbReference type="InterPro" id="IPR023214">
    <property type="entry name" value="HAD_sf"/>
</dbReference>
<dbReference type="SFLD" id="SFLDS00003">
    <property type="entry name" value="Haloacid_Dehalogenase"/>
    <property type="match status" value="1"/>
</dbReference>
<dbReference type="InterPro" id="IPR006439">
    <property type="entry name" value="HAD-SF_hydro_IA"/>
</dbReference>
<evidence type="ECO:0000256" key="2">
    <source>
        <dbReference type="ARBA" id="ARBA00022801"/>
    </source>
</evidence>